<reference evidence="4" key="1">
    <citation type="journal article" date="2019" name="Int. J. Syst. Evol. Microbiol.">
        <title>The Global Catalogue of Microorganisms (GCM) 10K type strain sequencing project: providing services to taxonomists for standard genome sequencing and annotation.</title>
        <authorList>
            <consortium name="The Broad Institute Genomics Platform"/>
            <consortium name="The Broad Institute Genome Sequencing Center for Infectious Disease"/>
            <person name="Wu L."/>
            <person name="Ma J."/>
        </authorList>
    </citation>
    <scope>NUCLEOTIDE SEQUENCE [LARGE SCALE GENOMIC DNA]</scope>
    <source>
        <strain evidence="4">CCM 8903</strain>
    </source>
</reference>
<dbReference type="Pfam" id="PF00990">
    <property type="entry name" value="GGDEF"/>
    <property type="match status" value="1"/>
</dbReference>
<name>A0ABW4E802_9LACO</name>
<keyword evidence="3" id="KW-0548">Nucleotidyltransferase</keyword>
<gene>
    <name evidence="3" type="ORF">ACFQ5J_12465</name>
</gene>
<dbReference type="InterPro" id="IPR000160">
    <property type="entry name" value="GGDEF_dom"/>
</dbReference>
<dbReference type="EMBL" id="JBHTON010000052">
    <property type="protein sequence ID" value="MFD1486037.1"/>
    <property type="molecule type" value="Genomic_DNA"/>
</dbReference>
<proteinExistence type="predicted"/>
<protein>
    <submittedName>
        <fullName evidence="3">Diguanylate cyclase domain-containing protein</fullName>
        <ecNumber evidence="3">2.7.7.65</ecNumber>
    </submittedName>
</protein>
<evidence type="ECO:0000313" key="4">
    <source>
        <dbReference type="Proteomes" id="UP001597252"/>
    </source>
</evidence>
<feature type="transmembrane region" description="Helical" evidence="1">
    <location>
        <begin position="20"/>
        <end position="38"/>
    </location>
</feature>
<keyword evidence="1" id="KW-0472">Membrane</keyword>
<evidence type="ECO:0000256" key="1">
    <source>
        <dbReference type="SAM" id="Phobius"/>
    </source>
</evidence>
<keyword evidence="1" id="KW-1133">Transmembrane helix</keyword>
<keyword evidence="4" id="KW-1185">Reference proteome</keyword>
<feature type="domain" description="GGDEF" evidence="2">
    <location>
        <begin position="258"/>
        <end position="394"/>
    </location>
</feature>
<dbReference type="NCBIfam" id="TIGR00254">
    <property type="entry name" value="GGDEF"/>
    <property type="match status" value="1"/>
</dbReference>
<dbReference type="EC" id="2.7.7.65" evidence="3"/>
<dbReference type="RefSeq" id="WP_125754165.1">
    <property type="nucleotide sequence ID" value="NZ_JBHTON010000052.1"/>
</dbReference>
<dbReference type="Gene3D" id="3.20.20.450">
    <property type="entry name" value="EAL domain"/>
    <property type="match status" value="1"/>
</dbReference>
<feature type="transmembrane region" description="Helical" evidence="1">
    <location>
        <begin position="191"/>
        <end position="212"/>
    </location>
</feature>
<dbReference type="InterPro" id="IPR035919">
    <property type="entry name" value="EAL_sf"/>
</dbReference>
<dbReference type="SUPFAM" id="SSF141868">
    <property type="entry name" value="EAL domain-like"/>
    <property type="match status" value="1"/>
</dbReference>
<feature type="transmembrane region" description="Helical" evidence="1">
    <location>
        <begin position="58"/>
        <end position="82"/>
    </location>
</feature>
<keyword evidence="1" id="KW-0812">Transmembrane</keyword>
<dbReference type="InterPro" id="IPR050469">
    <property type="entry name" value="Diguanylate_Cyclase"/>
</dbReference>
<dbReference type="Proteomes" id="UP001597252">
    <property type="component" value="Unassembled WGS sequence"/>
</dbReference>
<feature type="transmembrane region" description="Helical" evidence="1">
    <location>
        <begin position="136"/>
        <end position="153"/>
    </location>
</feature>
<dbReference type="PANTHER" id="PTHR45138">
    <property type="entry name" value="REGULATORY COMPONENTS OF SENSORY TRANSDUCTION SYSTEM"/>
    <property type="match status" value="1"/>
</dbReference>
<dbReference type="GO" id="GO:0052621">
    <property type="term" value="F:diguanylate cyclase activity"/>
    <property type="evidence" value="ECO:0007669"/>
    <property type="project" value="UniProtKB-EC"/>
</dbReference>
<dbReference type="InterPro" id="IPR043128">
    <property type="entry name" value="Rev_trsase/Diguanyl_cyclase"/>
</dbReference>
<feature type="transmembrane region" description="Helical" evidence="1">
    <location>
        <begin position="160"/>
        <end position="179"/>
    </location>
</feature>
<accession>A0ABW4E802</accession>
<evidence type="ECO:0000259" key="2">
    <source>
        <dbReference type="PROSITE" id="PS50887"/>
    </source>
</evidence>
<dbReference type="Gene3D" id="3.30.70.270">
    <property type="match status" value="1"/>
</dbReference>
<dbReference type="SUPFAM" id="SSF55073">
    <property type="entry name" value="Nucleotide cyclase"/>
    <property type="match status" value="1"/>
</dbReference>
<keyword evidence="3" id="KW-0808">Transferase</keyword>
<comment type="caution">
    <text evidence="3">The sequence shown here is derived from an EMBL/GenBank/DDBJ whole genome shotgun (WGS) entry which is preliminary data.</text>
</comment>
<organism evidence="3 4">
    <name type="scientific">Lacticaseibacillus baoqingensis</name>
    <dbReference type="NCBI Taxonomy" id="2486013"/>
    <lineage>
        <taxon>Bacteria</taxon>
        <taxon>Bacillati</taxon>
        <taxon>Bacillota</taxon>
        <taxon>Bacilli</taxon>
        <taxon>Lactobacillales</taxon>
        <taxon>Lactobacillaceae</taxon>
        <taxon>Lacticaseibacillus</taxon>
    </lineage>
</organism>
<sequence length="623" mass="70710">MDMTHPAATFGTGPLNTPLWFAQLLITFMFATGFISYYRRVWQLAFVLLADKPVMAWLVRALMIGASVGIGTGLHMVGWLVFTNATGLMFHNMGLFVLTFTLLDKGITWWEYGLRLLGIADVWAMHHMGYFDRPQFLLSVVGAGIGVGVLWHFREQIRFTVWRHIGVYTLIGVSFWTLLPRHSAGLVITPPIIVQGLSMYLVMVVVTAITLARDRQLEQRNQTNAQLAHYDSLTNAKSAAIYRRDVTRFFQAAHAGGHQLTVAAIDIDHFKQINDHYGHLVGDEVLIGVAKTIATELRRHQGQHSLYRTGGEEFSIVFVDVSHGDMQTIVTAVWAAVQKQHFEAGDYTVHATLSIGVAELQPSDQRFDDVYARADASLYQSKHNGRNAITIGDRTLNNHMKKHVMATRTLISQDVIDTQTAGKVVAKEVLVARYEYDHDRWNFPSRFMLPIDVQLNYIRDLLTIGDTDQIMLHLTQRQFEDVDTPERLLAFVQNQPQPVHLVVELDLSVQVRVLAAEAPRYRRNGIQIALVNVDARQPLAQLEPRLPYIDSLKVACNSLRKQYPVGLAQHDTHRWRDTLAPYHVSFIINEIENSVDADFAQRVLHARYLQGYYFDRPELPRLA</sequence>
<dbReference type="InterPro" id="IPR029787">
    <property type="entry name" value="Nucleotide_cyclase"/>
</dbReference>
<dbReference type="PROSITE" id="PS50887">
    <property type="entry name" value="GGDEF"/>
    <property type="match status" value="1"/>
</dbReference>
<evidence type="ECO:0000313" key="3">
    <source>
        <dbReference type="EMBL" id="MFD1486037.1"/>
    </source>
</evidence>
<dbReference type="CDD" id="cd01949">
    <property type="entry name" value="GGDEF"/>
    <property type="match status" value="1"/>
</dbReference>
<dbReference type="SMART" id="SM00267">
    <property type="entry name" value="GGDEF"/>
    <property type="match status" value="1"/>
</dbReference>
<dbReference type="PANTHER" id="PTHR45138:SF9">
    <property type="entry name" value="DIGUANYLATE CYCLASE DGCM-RELATED"/>
    <property type="match status" value="1"/>
</dbReference>